<evidence type="ECO:0000256" key="9">
    <source>
        <dbReference type="ARBA" id="ARBA00023136"/>
    </source>
</evidence>
<dbReference type="GO" id="GO:1990349">
    <property type="term" value="P:gap junction-mediated intercellular transport"/>
    <property type="evidence" value="ECO:0007669"/>
    <property type="project" value="TreeGrafter"/>
</dbReference>
<dbReference type="InterPro" id="IPR017990">
    <property type="entry name" value="Connexin_CS"/>
</dbReference>
<dbReference type="Gene3D" id="1.20.1440.80">
    <property type="entry name" value="Gap junction channel protein cysteine-rich domain"/>
    <property type="match status" value="2"/>
</dbReference>
<feature type="domain" description="Connexin N-terminal" evidence="11">
    <location>
        <begin position="65"/>
        <end position="98"/>
    </location>
</feature>
<keyword evidence="14" id="KW-1185">Reference proteome</keyword>
<keyword evidence="6" id="KW-0303">Gap junction</keyword>
<evidence type="ECO:0000256" key="3">
    <source>
        <dbReference type="ARBA" id="ARBA00022475"/>
    </source>
</evidence>
<feature type="transmembrane region" description="Helical" evidence="10">
    <location>
        <begin position="157"/>
        <end position="179"/>
    </location>
</feature>
<dbReference type="OMA" id="PNHAIKE"/>
<dbReference type="PROSITE" id="PS00407">
    <property type="entry name" value="CONNEXINS_1"/>
    <property type="match status" value="1"/>
</dbReference>
<proteinExistence type="predicted"/>
<dbReference type="GO" id="GO:0007267">
    <property type="term" value="P:cell-cell signaling"/>
    <property type="evidence" value="ECO:0007669"/>
    <property type="project" value="TreeGrafter"/>
</dbReference>
<accession>A0A3Q2Z6Y3</accession>
<name>A0A3Q2Z6Y3_HIPCM</name>
<dbReference type="GO" id="GO:0007605">
    <property type="term" value="P:sensory perception of sound"/>
    <property type="evidence" value="ECO:0007669"/>
    <property type="project" value="UniProtKB-KW"/>
</dbReference>
<dbReference type="SMART" id="SM00037">
    <property type="entry name" value="CNX"/>
    <property type="match status" value="1"/>
</dbReference>
<feature type="transmembrane region" description="Helical" evidence="10">
    <location>
        <begin position="97"/>
        <end position="120"/>
    </location>
</feature>
<reference evidence="13" key="1">
    <citation type="submission" date="2025-08" db="UniProtKB">
        <authorList>
            <consortium name="Ensembl"/>
        </authorList>
    </citation>
    <scope>IDENTIFICATION</scope>
</reference>
<organism evidence="13 14">
    <name type="scientific">Hippocampus comes</name>
    <name type="common">Tiger tail seahorse</name>
    <dbReference type="NCBI Taxonomy" id="109280"/>
    <lineage>
        <taxon>Eukaryota</taxon>
        <taxon>Metazoa</taxon>
        <taxon>Chordata</taxon>
        <taxon>Craniata</taxon>
        <taxon>Vertebrata</taxon>
        <taxon>Euteleostomi</taxon>
        <taxon>Actinopterygii</taxon>
        <taxon>Neopterygii</taxon>
        <taxon>Teleostei</taxon>
        <taxon>Neoteleostei</taxon>
        <taxon>Acanthomorphata</taxon>
        <taxon>Syngnathiaria</taxon>
        <taxon>Syngnathiformes</taxon>
        <taxon>Syngnathoidei</taxon>
        <taxon>Syngnathidae</taxon>
        <taxon>Hippocampus</taxon>
    </lineage>
</organism>
<evidence type="ECO:0000256" key="7">
    <source>
        <dbReference type="ARBA" id="ARBA00022949"/>
    </source>
</evidence>
<protein>
    <submittedName>
        <fullName evidence="13">Gap junction protein beta 8</fullName>
    </submittedName>
</protein>
<dbReference type="Pfam" id="PF00029">
    <property type="entry name" value="Connexin"/>
    <property type="match status" value="1"/>
</dbReference>
<evidence type="ECO:0000256" key="8">
    <source>
        <dbReference type="ARBA" id="ARBA00022989"/>
    </source>
</evidence>
<feature type="transmembrane region" description="Helical" evidence="10">
    <location>
        <begin position="199"/>
        <end position="221"/>
    </location>
</feature>
<sequence length="274" mass="31096">LSSLCIIIIIIIYYLFCSPPQAIMSWGALYAQLGGVNKHSTSLSKIWLSVLFIFRIPILVLAAKSVWGNELSGFMCNTKQPGCTYLCYDHFFPMSHIRLWCLQLIFVSMPALLVAMHAAYRKHGGKRSMLASDDTEKPSSVDMETLKRRRLPITGTLWWTYTCSLFFRLIFEGGFMLLALPTPDGLQHFWAHEKTIFTILMVASSIICMLLNLAELGYLVCKALMRRSGQRQNRRLSYNHKETVARDGTALQNKKNELPLSAPSWGSSVRKTMC</sequence>
<evidence type="ECO:0000313" key="14">
    <source>
        <dbReference type="Proteomes" id="UP000264820"/>
    </source>
</evidence>
<evidence type="ECO:0000256" key="2">
    <source>
        <dbReference type="ARBA" id="ARBA00004651"/>
    </source>
</evidence>
<dbReference type="InterPro" id="IPR000500">
    <property type="entry name" value="Connexin"/>
</dbReference>
<evidence type="ECO:0000313" key="13">
    <source>
        <dbReference type="Ensembl" id="ENSHCOP00000027636.1"/>
    </source>
</evidence>
<dbReference type="SMART" id="SM01089">
    <property type="entry name" value="Connexin_CCC"/>
    <property type="match status" value="1"/>
</dbReference>
<reference evidence="13" key="2">
    <citation type="submission" date="2025-09" db="UniProtKB">
        <authorList>
            <consortium name="Ensembl"/>
        </authorList>
    </citation>
    <scope>IDENTIFICATION</scope>
</reference>
<comment type="subcellular location">
    <subcellularLocation>
        <location evidence="1">Cell junction</location>
        <location evidence="1">Gap junction</location>
    </subcellularLocation>
    <subcellularLocation>
        <location evidence="2">Cell membrane</location>
        <topology evidence="2">Multi-pass membrane protein</topology>
    </subcellularLocation>
</comment>
<evidence type="ECO:0000259" key="12">
    <source>
        <dbReference type="SMART" id="SM01089"/>
    </source>
</evidence>
<dbReference type="InterPro" id="IPR013092">
    <property type="entry name" value="Connexin_N"/>
</dbReference>
<feature type="transmembrane region" description="Helical" evidence="10">
    <location>
        <begin position="43"/>
        <end position="63"/>
    </location>
</feature>
<feature type="domain" description="Connexin cysteine-rich" evidence="12">
    <location>
        <begin position="171"/>
        <end position="219"/>
    </location>
</feature>
<dbReference type="PANTHER" id="PTHR11984:SF46">
    <property type="entry name" value="GAP JUNCTION BETA-2 PROTEIN"/>
    <property type="match status" value="1"/>
</dbReference>
<dbReference type="GeneTree" id="ENSGT01030000234513"/>
<evidence type="ECO:0000256" key="4">
    <source>
        <dbReference type="ARBA" id="ARBA00022692"/>
    </source>
</evidence>
<dbReference type="Proteomes" id="UP000264820">
    <property type="component" value="Unplaced"/>
</dbReference>
<evidence type="ECO:0000256" key="5">
    <source>
        <dbReference type="ARBA" id="ARBA00022740"/>
    </source>
</evidence>
<dbReference type="InterPro" id="IPR019570">
    <property type="entry name" value="Connexin_CCC"/>
</dbReference>
<dbReference type="PANTHER" id="PTHR11984">
    <property type="entry name" value="CONNEXIN"/>
    <property type="match status" value="1"/>
</dbReference>
<keyword evidence="9 10" id="KW-0472">Membrane</keyword>
<evidence type="ECO:0000256" key="10">
    <source>
        <dbReference type="SAM" id="Phobius"/>
    </source>
</evidence>
<feature type="transmembrane region" description="Helical" evidence="10">
    <location>
        <begin position="6"/>
        <end position="31"/>
    </location>
</feature>
<dbReference type="STRING" id="109280.ENSHCOP00000027636"/>
<dbReference type="Ensembl" id="ENSHCOT00000028264.1">
    <property type="protein sequence ID" value="ENSHCOP00000027636.1"/>
    <property type="gene ID" value="ENSHCOG00000019616.1"/>
</dbReference>
<evidence type="ECO:0000259" key="11">
    <source>
        <dbReference type="SMART" id="SM00037"/>
    </source>
</evidence>
<dbReference type="PRINTS" id="PR00206">
    <property type="entry name" value="CONNEXIN"/>
</dbReference>
<dbReference type="AlphaFoldDB" id="A0A3Q2Z6Y3"/>
<dbReference type="InterPro" id="IPR038359">
    <property type="entry name" value="Connexin_N_sf"/>
</dbReference>
<dbReference type="GO" id="GO:0005922">
    <property type="term" value="C:connexin complex"/>
    <property type="evidence" value="ECO:0007669"/>
    <property type="project" value="InterPro"/>
</dbReference>
<keyword evidence="8 10" id="KW-1133">Transmembrane helix</keyword>
<keyword evidence="7" id="KW-0965">Cell junction</keyword>
<keyword evidence="4 10" id="KW-0812">Transmembrane</keyword>
<dbReference type="GO" id="GO:0005243">
    <property type="term" value="F:gap junction channel activity"/>
    <property type="evidence" value="ECO:0007669"/>
    <property type="project" value="TreeGrafter"/>
</dbReference>
<evidence type="ECO:0000256" key="6">
    <source>
        <dbReference type="ARBA" id="ARBA00022868"/>
    </source>
</evidence>
<keyword evidence="3" id="KW-1003">Cell membrane</keyword>
<keyword evidence="5" id="KW-1009">Hearing</keyword>
<evidence type="ECO:0000256" key="1">
    <source>
        <dbReference type="ARBA" id="ARBA00004610"/>
    </source>
</evidence>